<evidence type="ECO:0000313" key="1">
    <source>
        <dbReference type="EMBL" id="SMF96532.1"/>
    </source>
</evidence>
<name>A0A1Y6D7U0_9GAMM</name>
<evidence type="ECO:0000313" key="2">
    <source>
        <dbReference type="Proteomes" id="UP000192923"/>
    </source>
</evidence>
<accession>A0A1Y6D7U0</accession>
<dbReference type="STRING" id="1760988.SAMN02949497_3932"/>
<dbReference type="RefSeq" id="WP_085215407.1">
    <property type="nucleotide sequence ID" value="NZ_FXAM01000001.1"/>
</dbReference>
<dbReference type="EMBL" id="FXAM01000001">
    <property type="protein sequence ID" value="SMF96532.1"/>
    <property type="molecule type" value="Genomic_DNA"/>
</dbReference>
<dbReference type="Proteomes" id="UP000192923">
    <property type="component" value="Unassembled WGS sequence"/>
</dbReference>
<reference evidence="1 2" key="1">
    <citation type="submission" date="2016-12" db="EMBL/GenBank/DDBJ databases">
        <authorList>
            <person name="Song W.-J."/>
            <person name="Kurnit D.M."/>
        </authorList>
    </citation>
    <scope>NUCLEOTIDE SEQUENCE [LARGE SCALE GENOMIC DNA]</scope>
    <source>
        <strain evidence="1 2">175</strain>
    </source>
</reference>
<protein>
    <submittedName>
        <fullName evidence="1">Uncharacterized protein</fullName>
    </submittedName>
</protein>
<dbReference type="AlphaFoldDB" id="A0A1Y6D7U0"/>
<organism evidence="1 2">
    <name type="scientific">Methylomagnum ishizawai</name>
    <dbReference type="NCBI Taxonomy" id="1760988"/>
    <lineage>
        <taxon>Bacteria</taxon>
        <taxon>Pseudomonadati</taxon>
        <taxon>Pseudomonadota</taxon>
        <taxon>Gammaproteobacteria</taxon>
        <taxon>Methylococcales</taxon>
        <taxon>Methylococcaceae</taxon>
        <taxon>Methylomagnum</taxon>
    </lineage>
</organism>
<dbReference type="OrthoDB" id="9766318at2"/>
<sequence length="270" mass="31438">MFDDLLFLLDIPKNKVPVWEWAKRGWIKDVEELSPYFIALLRYPYLGIKEDDKSQYENLRKNFIMFSGLIKSAINTGELPAKPIDFYDHHWPFSTLGTPGLNPLAEIARKQGKPKAHIQLPTYLIHRDDFREWLIKKGAWQTLQEACLLKKWLEEDKTPSPMIFSTPQVANSKALPFKPPQRSDEWREMILAMVKRYQAEHGAYPTWAKFWGYLCDNPPAEYGVNVVGGKRGVPGKETHITMGESERITKLNLKQRFYRLRSKSGIDKDQ</sequence>
<gene>
    <name evidence="1" type="ORF">SAMN02949497_3932</name>
</gene>
<proteinExistence type="predicted"/>
<keyword evidence="2" id="KW-1185">Reference proteome</keyword>